<evidence type="ECO:0000313" key="2">
    <source>
        <dbReference type="EMBL" id="KAK5601888.1"/>
    </source>
</evidence>
<reference evidence="2 3" key="1">
    <citation type="submission" date="2021-06" db="EMBL/GenBank/DDBJ databases">
        <authorList>
            <person name="Palmer J.M."/>
        </authorList>
    </citation>
    <scope>NUCLEOTIDE SEQUENCE [LARGE SCALE GENOMIC DNA]</scope>
    <source>
        <strain evidence="2 3">MEX-2019</strain>
        <tissue evidence="2">Muscle</tissue>
    </source>
</reference>
<feature type="chain" id="PRO_5043631297" evidence="1">
    <location>
        <begin position="26"/>
        <end position="110"/>
    </location>
</feature>
<proteinExistence type="predicted"/>
<organism evidence="2 3">
    <name type="scientific">Crenichthys baileyi</name>
    <name type="common">White River springfish</name>
    <dbReference type="NCBI Taxonomy" id="28760"/>
    <lineage>
        <taxon>Eukaryota</taxon>
        <taxon>Metazoa</taxon>
        <taxon>Chordata</taxon>
        <taxon>Craniata</taxon>
        <taxon>Vertebrata</taxon>
        <taxon>Euteleostomi</taxon>
        <taxon>Actinopterygii</taxon>
        <taxon>Neopterygii</taxon>
        <taxon>Teleostei</taxon>
        <taxon>Neoteleostei</taxon>
        <taxon>Acanthomorphata</taxon>
        <taxon>Ovalentaria</taxon>
        <taxon>Atherinomorphae</taxon>
        <taxon>Cyprinodontiformes</taxon>
        <taxon>Goodeidae</taxon>
        <taxon>Crenichthys</taxon>
    </lineage>
</organism>
<dbReference type="AlphaFoldDB" id="A0AAV9QXM4"/>
<protein>
    <submittedName>
        <fullName evidence="2">Uncharacterized protein</fullName>
    </submittedName>
</protein>
<feature type="signal peptide" evidence="1">
    <location>
        <begin position="1"/>
        <end position="25"/>
    </location>
</feature>
<accession>A0AAV9QXM4</accession>
<dbReference type="Proteomes" id="UP001311232">
    <property type="component" value="Unassembled WGS sequence"/>
</dbReference>
<gene>
    <name evidence="2" type="ORF">CRENBAI_019308</name>
</gene>
<keyword evidence="3" id="KW-1185">Reference proteome</keyword>
<evidence type="ECO:0000256" key="1">
    <source>
        <dbReference type="SAM" id="SignalP"/>
    </source>
</evidence>
<dbReference type="EMBL" id="JAHHUM010002641">
    <property type="protein sequence ID" value="KAK5601888.1"/>
    <property type="molecule type" value="Genomic_DNA"/>
</dbReference>
<name>A0AAV9QXM4_9TELE</name>
<sequence>MQCKQLFHMQRLIITPLFSLTFTTSDPGRKTKQITMQSSIKNPQIPFTTIMHEGQNKFTSCENTQKLPCIISPPESMRGHYKESGERVTKRQILLSIAHGLTVNKRSSCT</sequence>
<comment type="caution">
    <text evidence="2">The sequence shown here is derived from an EMBL/GenBank/DDBJ whole genome shotgun (WGS) entry which is preliminary data.</text>
</comment>
<evidence type="ECO:0000313" key="3">
    <source>
        <dbReference type="Proteomes" id="UP001311232"/>
    </source>
</evidence>
<keyword evidence="1" id="KW-0732">Signal</keyword>